<dbReference type="InParanoid" id="K5WV34"/>
<reference evidence="2" key="1">
    <citation type="journal article" date="2012" name="Proc. Natl. Acad. Sci. U.S.A.">
        <title>Genome sequence of the button mushroom Agaricus bisporus reveals mechanisms governing adaptation to a humic-rich ecological niche.</title>
        <authorList>
            <person name="Morin E."/>
            <person name="Kohler A."/>
            <person name="Baker A.R."/>
            <person name="Foulongne-Oriol M."/>
            <person name="Lombard V."/>
            <person name="Nagy L.G."/>
            <person name="Ohm R.A."/>
            <person name="Patyshakuliyeva A."/>
            <person name="Brun A."/>
            <person name="Aerts A.L."/>
            <person name="Bailey A.M."/>
            <person name="Billette C."/>
            <person name="Coutinho P.M."/>
            <person name="Deakin G."/>
            <person name="Doddapaneni H."/>
            <person name="Floudas D."/>
            <person name="Grimwood J."/>
            <person name="Hilden K."/>
            <person name="Kuees U."/>
            <person name="LaButti K.M."/>
            <person name="Lapidus A."/>
            <person name="Lindquist E.A."/>
            <person name="Lucas S.M."/>
            <person name="Murat C."/>
            <person name="Riley R.W."/>
            <person name="Salamov A.A."/>
            <person name="Schmutz J."/>
            <person name="Subramanian V."/>
            <person name="Woesten H.A.B."/>
            <person name="Xu J."/>
            <person name="Eastwood D.C."/>
            <person name="Foster G.D."/>
            <person name="Sonnenberg A.S."/>
            <person name="Cullen D."/>
            <person name="de Vries R.P."/>
            <person name="Lundell T."/>
            <person name="Hibbett D.S."/>
            <person name="Henrissat B."/>
            <person name="Burton K.S."/>
            <person name="Kerrigan R.W."/>
            <person name="Challen M.P."/>
            <person name="Grigoriev I.V."/>
            <person name="Martin F."/>
        </authorList>
    </citation>
    <scope>NUCLEOTIDE SEQUENCE [LARGE SCALE GENOMIC DNA]</scope>
    <source>
        <strain evidence="2">JB137-S8 / ATCC MYA-4627 / FGSC 10392</strain>
    </source>
</reference>
<name>K5WV34_AGABU</name>
<dbReference type="Proteomes" id="UP000008493">
    <property type="component" value="Unassembled WGS sequence"/>
</dbReference>
<dbReference type="OrthoDB" id="3270501at2759"/>
<dbReference type="GeneID" id="18827829"/>
<keyword evidence="2" id="KW-1185">Reference proteome</keyword>
<evidence type="ECO:0000313" key="2">
    <source>
        <dbReference type="Proteomes" id="UP000008493"/>
    </source>
</evidence>
<proteinExistence type="predicted"/>
<dbReference type="AlphaFoldDB" id="K5WV34"/>
<organism evidence="1 2">
    <name type="scientific">Agaricus bisporus var. burnettii (strain JB137-S8 / ATCC MYA-4627 / FGSC 10392)</name>
    <name type="common">White button mushroom</name>
    <dbReference type="NCBI Taxonomy" id="597362"/>
    <lineage>
        <taxon>Eukaryota</taxon>
        <taxon>Fungi</taxon>
        <taxon>Dikarya</taxon>
        <taxon>Basidiomycota</taxon>
        <taxon>Agaricomycotina</taxon>
        <taxon>Agaricomycetes</taxon>
        <taxon>Agaricomycetidae</taxon>
        <taxon>Agaricales</taxon>
        <taxon>Agaricineae</taxon>
        <taxon>Agaricaceae</taxon>
        <taxon>Agaricus</taxon>
    </lineage>
</organism>
<dbReference type="KEGG" id="abp:AGABI1DRAFT133049"/>
<protein>
    <submittedName>
        <fullName evidence="1">Uncharacterized protein</fullName>
    </submittedName>
</protein>
<dbReference type="OMA" id="MEFHELM"/>
<evidence type="ECO:0000313" key="1">
    <source>
        <dbReference type="EMBL" id="EKM74618.1"/>
    </source>
</evidence>
<sequence length="126" mass="14175">MTNIATLRMYLREEHIRYGLVEHGQREPESEAGSSVEHFSELAEVLVHAVEAIEDQDNSDGDVFGGSISLSLPEVFDLDNSYWMDTWKGLAMRNLVDEMEFHELMDLDGNAEIDNGNEADITLALT</sequence>
<dbReference type="RefSeq" id="XP_007334743.1">
    <property type="nucleotide sequence ID" value="XM_007334681.1"/>
</dbReference>
<accession>K5WV34</accession>
<gene>
    <name evidence="1" type="ORF">AGABI1DRAFT_133049</name>
</gene>
<dbReference type="HOGENOM" id="CLU_162120_0_0_1"/>
<dbReference type="EMBL" id="JH971434">
    <property type="protein sequence ID" value="EKM74618.1"/>
    <property type="molecule type" value="Genomic_DNA"/>
</dbReference>